<gene>
    <name evidence="2" type="ORF">ACFFFR_00060</name>
</gene>
<dbReference type="PANTHER" id="PTHR19288">
    <property type="entry name" value="4-NITROPHENYLPHOSPHATASE-RELATED"/>
    <property type="match status" value="1"/>
</dbReference>
<comment type="caution">
    <text evidence="2">The sequence shown here is derived from an EMBL/GenBank/DDBJ whole genome shotgun (WGS) entry which is preliminary data.</text>
</comment>
<dbReference type="RefSeq" id="WP_377457104.1">
    <property type="nucleotide sequence ID" value="NZ_JBHLUB010000001.1"/>
</dbReference>
<dbReference type="EMBL" id="JBHLUB010000001">
    <property type="protein sequence ID" value="MFC0580784.1"/>
    <property type="molecule type" value="Genomic_DNA"/>
</dbReference>
<evidence type="ECO:0000313" key="2">
    <source>
        <dbReference type="EMBL" id="MFC0580784.1"/>
    </source>
</evidence>
<evidence type="ECO:0000256" key="1">
    <source>
        <dbReference type="PIRNR" id="PIRNR000915"/>
    </source>
</evidence>
<name>A0ABV6P6M6_9MICC</name>
<dbReference type="Gene3D" id="3.40.50.1000">
    <property type="entry name" value="HAD superfamily/HAD-like"/>
    <property type="match status" value="2"/>
</dbReference>
<dbReference type="InterPro" id="IPR023214">
    <property type="entry name" value="HAD_sf"/>
</dbReference>
<dbReference type="InterPro" id="IPR036412">
    <property type="entry name" value="HAD-like_sf"/>
</dbReference>
<protein>
    <submittedName>
        <fullName evidence="2">HAD-IIA family hydrolase</fullName>
    </submittedName>
</protein>
<dbReference type="SUPFAM" id="SSF56784">
    <property type="entry name" value="HAD-like"/>
    <property type="match status" value="1"/>
</dbReference>
<organism evidence="2 3">
    <name type="scientific">Micrococcoides hystricis</name>
    <dbReference type="NCBI Taxonomy" id="1572761"/>
    <lineage>
        <taxon>Bacteria</taxon>
        <taxon>Bacillati</taxon>
        <taxon>Actinomycetota</taxon>
        <taxon>Actinomycetes</taxon>
        <taxon>Micrococcales</taxon>
        <taxon>Micrococcaceae</taxon>
        <taxon>Micrococcoides</taxon>
    </lineage>
</organism>
<dbReference type="Pfam" id="PF13344">
    <property type="entry name" value="Hydrolase_6"/>
    <property type="match status" value="1"/>
</dbReference>
<comment type="similarity">
    <text evidence="1">Belongs to the HAD-like hydrolase superfamily.</text>
</comment>
<dbReference type="NCBIfam" id="TIGR01460">
    <property type="entry name" value="HAD-SF-IIA"/>
    <property type="match status" value="1"/>
</dbReference>
<keyword evidence="3" id="KW-1185">Reference proteome</keyword>
<sequence length="263" mass="27478">MSEELIFGKYDGLLCDLDGVVYAGPDAIEGAPEALQELAGRGVKIGYVTNNASRSNLVVAEHLRSLGAPAPDHTVFGSVQAAVALLQQHVPAPASVLATGSEYLADSLVAAGYRISADHHDRPDAVVQGFNPALAWPDLAHASYAIAAGSFWVATNMDTTIPTAEGIAPGNGTFVQAVATATGKTPIVAGKPEPHLFRVASEQLQLRRPLVIGDRLDTDILGGNRAGYDTALVLTGINTRAQAQEAPAELVPTMIVESLRELL</sequence>
<evidence type="ECO:0000313" key="3">
    <source>
        <dbReference type="Proteomes" id="UP001589862"/>
    </source>
</evidence>
<keyword evidence="2" id="KW-0378">Hydrolase</keyword>
<dbReference type="PIRSF" id="PIRSF000915">
    <property type="entry name" value="PGP-type_phosphatase"/>
    <property type="match status" value="1"/>
</dbReference>
<accession>A0ABV6P6M6</accession>
<dbReference type="GO" id="GO:0016787">
    <property type="term" value="F:hydrolase activity"/>
    <property type="evidence" value="ECO:0007669"/>
    <property type="project" value="UniProtKB-KW"/>
</dbReference>
<proteinExistence type="inferred from homology"/>
<dbReference type="Proteomes" id="UP001589862">
    <property type="component" value="Unassembled WGS sequence"/>
</dbReference>
<dbReference type="InterPro" id="IPR006357">
    <property type="entry name" value="HAD-SF_hydro_IIA"/>
</dbReference>
<dbReference type="Pfam" id="PF13242">
    <property type="entry name" value="Hydrolase_like"/>
    <property type="match status" value="1"/>
</dbReference>
<reference evidence="2 3" key="1">
    <citation type="submission" date="2024-09" db="EMBL/GenBank/DDBJ databases">
        <authorList>
            <person name="Sun Q."/>
            <person name="Mori K."/>
        </authorList>
    </citation>
    <scope>NUCLEOTIDE SEQUENCE [LARGE SCALE GENOMIC DNA]</scope>
    <source>
        <strain evidence="2 3">NCAIM B.02604</strain>
    </source>
</reference>
<dbReference type="PANTHER" id="PTHR19288:SF95">
    <property type="entry name" value="D-GLYCEROL 3-PHOSPHATE PHOSPHATASE"/>
    <property type="match status" value="1"/>
</dbReference>